<accession>A0ABR7CX59</accession>
<dbReference type="EMBL" id="JACOOH010000002">
    <property type="protein sequence ID" value="MBC5620270.1"/>
    <property type="molecule type" value="Genomic_DNA"/>
</dbReference>
<name>A0ABR7CX59_9BACT</name>
<keyword evidence="1" id="KW-0472">Membrane</keyword>
<keyword evidence="1" id="KW-1133">Transmembrane helix</keyword>
<gene>
    <name evidence="2" type="ORF">H8S64_04075</name>
</gene>
<keyword evidence="3" id="KW-1185">Reference proteome</keyword>
<feature type="transmembrane region" description="Helical" evidence="1">
    <location>
        <begin position="76"/>
        <end position="96"/>
    </location>
</feature>
<sequence>MYYLKCKHCNHLNEVKSEYMVVCGLCNRKLEDNFKDWKVRHPEKTFEDFQREVCLTEEQVKKGDLSKPAGKKNKKGIIAGAIGALLMVLFIGLLIGEFIKTYKAQFGDSDVPVLEQQWYTGSYAGGVSLTTPKAMKSAGAMLRNRLPEEVQALIKEMDVYSYSGYGMDLAFIFSEYVPEVGKADLEGAAEGALNELKKQRGVFDFKNDKAYAQMGNMIGIVMQGTFVKGGTEYEFNITIYADGLKLYQLVSSNKKGDDIARGVVRRIYDSFKVAGHEESKTE</sequence>
<organism evidence="2 3">
    <name type="scientific">Butyricimonas hominis</name>
    <dbReference type="NCBI Taxonomy" id="2763032"/>
    <lineage>
        <taxon>Bacteria</taxon>
        <taxon>Pseudomonadati</taxon>
        <taxon>Bacteroidota</taxon>
        <taxon>Bacteroidia</taxon>
        <taxon>Bacteroidales</taxon>
        <taxon>Odoribacteraceae</taxon>
        <taxon>Butyricimonas</taxon>
    </lineage>
</organism>
<dbReference type="RefSeq" id="WP_186975084.1">
    <property type="nucleotide sequence ID" value="NZ_JACOOH010000002.1"/>
</dbReference>
<evidence type="ECO:0000313" key="3">
    <source>
        <dbReference type="Proteomes" id="UP000646484"/>
    </source>
</evidence>
<evidence type="ECO:0000256" key="1">
    <source>
        <dbReference type="SAM" id="Phobius"/>
    </source>
</evidence>
<keyword evidence="1" id="KW-0812">Transmembrane</keyword>
<evidence type="ECO:0000313" key="2">
    <source>
        <dbReference type="EMBL" id="MBC5620270.1"/>
    </source>
</evidence>
<reference evidence="2 3" key="1">
    <citation type="submission" date="2020-08" db="EMBL/GenBank/DDBJ databases">
        <title>Genome public.</title>
        <authorList>
            <person name="Liu C."/>
            <person name="Sun Q."/>
        </authorList>
    </citation>
    <scope>NUCLEOTIDE SEQUENCE [LARGE SCALE GENOMIC DNA]</scope>
    <source>
        <strain evidence="2 3">NSJ-56</strain>
    </source>
</reference>
<dbReference type="Proteomes" id="UP000646484">
    <property type="component" value="Unassembled WGS sequence"/>
</dbReference>
<proteinExistence type="predicted"/>
<comment type="caution">
    <text evidence="2">The sequence shown here is derived from an EMBL/GenBank/DDBJ whole genome shotgun (WGS) entry which is preliminary data.</text>
</comment>
<protein>
    <submittedName>
        <fullName evidence="2">Uncharacterized protein</fullName>
    </submittedName>
</protein>